<proteinExistence type="predicted"/>
<keyword evidence="1" id="KW-0812">Transmembrane</keyword>
<dbReference type="RefSeq" id="WP_106213326.1">
    <property type="nucleotide sequence ID" value="NZ_PVZF01000010.1"/>
</dbReference>
<keyword evidence="3" id="KW-1185">Reference proteome</keyword>
<reference evidence="2 3" key="1">
    <citation type="submission" date="2018-03" db="EMBL/GenBank/DDBJ databases">
        <title>Genomic Encyclopedia of Archaeal and Bacterial Type Strains, Phase II (KMG-II): from individual species to whole genera.</title>
        <authorList>
            <person name="Goeker M."/>
        </authorList>
    </citation>
    <scope>NUCLEOTIDE SEQUENCE [LARGE SCALE GENOMIC DNA]</scope>
    <source>
        <strain evidence="2 3">DSM 19711</strain>
    </source>
</reference>
<name>A0A2T0R096_9ACTN</name>
<organism evidence="2 3">
    <name type="scientific">Kineococcus rhizosphaerae</name>
    <dbReference type="NCBI Taxonomy" id="559628"/>
    <lineage>
        <taxon>Bacteria</taxon>
        <taxon>Bacillati</taxon>
        <taxon>Actinomycetota</taxon>
        <taxon>Actinomycetes</taxon>
        <taxon>Kineosporiales</taxon>
        <taxon>Kineosporiaceae</taxon>
        <taxon>Kineococcus</taxon>
    </lineage>
</organism>
<dbReference type="Proteomes" id="UP000238083">
    <property type="component" value="Unassembled WGS sequence"/>
</dbReference>
<dbReference type="AlphaFoldDB" id="A0A2T0R096"/>
<accession>A0A2T0R096</accession>
<feature type="transmembrane region" description="Helical" evidence="1">
    <location>
        <begin position="60"/>
        <end position="83"/>
    </location>
</feature>
<evidence type="ECO:0000313" key="2">
    <source>
        <dbReference type="EMBL" id="PRY12533.1"/>
    </source>
</evidence>
<dbReference type="EMBL" id="PVZF01000010">
    <property type="protein sequence ID" value="PRY12533.1"/>
    <property type="molecule type" value="Genomic_DNA"/>
</dbReference>
<protein>
    <submittedName>
        <fullName evidence="2">Uncharacterized protein DUF4267</fullName>
    </submittedName>
</protein>
<feature type="transmembrane region" description="Helical" evidence="1">
    <location>
        <begin position="103"/>
        <end position="122"/>
    </location>
</feature>
<comment type="caution">
    <text evidence="2">The sequence shown here is derived from an EMBL/GenBank/DDBJ whole genome shotgun (WGS) entry which is preliminary data.</text>
</comment>
<sequence length="123" mass="12306">MTVLTAVALAVAIAGCLFILSIGARFLLAPRVALTGFGVPQDDPRALTNIKGVRDITSGIVPLVVLAAAGQHALGWVLLAAAITPVGDALIVTRNGGTVRHALSVHASTAAVLVVAGLLLALS</sequence>
<keyword evidence="1" id="KW-0472">Membrane</keyword>
<dbReference type="Pfam" id="PF14087">
    <property type="entry name" value="DUF4267"/>
    <property type="match status" value="1"/>
</dbReference>
<evidence type="ECO:0000313" key="3">
    <source>
        <dbReference type="Proteomes" id="UP000238083"/>
    </source>
</evidence>
<gene>
    <name evidence="2" type="ORF">CLV37_11093</name>
</gene>
<feature type="transmembrane region" description="Helical" evidence="1">
    <location>
        <begin position="6"/>
        <end position="28"/>
    </location>
</feature>
<dbReference type="OrthoDB" id="119790at2"/>
<keyword evidence="1" id="KW-1133">Transmembrane helix</keyword>
<evidence type="ECO:0000256" key="1">
    <source>
        <dbReference type="SAM" id="Phobius"/>
    </source>
</evidence>
<dbReference type="InterPro" id="IPR025363">
    <property type="entry name" value="DUF4267"/>
</dbReference>